<dbReference type="EMBL" id="CABWLR010000005">
    <property type="protein sequence ID" value="VXB97228.1"/>
    <property type="molecule type" value="Genomic_DNA"/>
</dbReference>
<feature type="region of interest" description="Disordered" evidence="5">
    <location>
        <begin position="1010"/>
        <end position="1036"/>
    </location>
</feature>
<dbReference type="RefSeq" id="WP_159303489.1">
    <property type="nucleotide sequence ID" value="NZ_LR733271.1"/>
</dbReference>
<feature type="region of interest" description="Disordered" evidence="5">
    <location>
        <begin position="1614"/>
        <end position="1729"/>
    </location>
</feature>
<dbReference type="InterPro" id="IPR018247">
    <property type="entry name" value="EF_Hand_1_Ca_BS"/>
</dbReference>
<feature type="region of interest" description="Disordered" evidence="5">
    <location>
        <begin position="1256"/>
        <end position="1296"/>
    </location>
</feature>
<evidence type="ECO:0000313" key="8">
    <source>
        <dbReference type="EMBL" id="VXB97228.1"/>
    </source>
</evidence>
<feature type="region of interest" description="Disordered" evidence="5">
    <location>
        <begin position="2684"/>
        <end position="2710"/>
    </location>
</feature>
<dbReference type="InterPro" id="IPR035234">
    <property type="entry name" value="IgGFc-bd_N"/>
</dbReference>
<feature type="compositionally biased region" description="Polar residues" evidence="5">
    <location>
        <begin position="1321"/>
        <end position="1330"/>
    </location>
</feature>
<feature type="region of interest" description="Disordered" evidence="5">
    <location>
        <begin position="1318"/>
        <end position="1359"/>
    </location>
</feature>
<dbReference type="SUPFAM" id="SSF103647">
    <property type="entry name" value="TSP type-3 repeat"/>
    <property type="match status" value="1"/>
</dbReference>
<feature type="compositionally biased region" description="Polar residues" evidence="5">
    <location>
        <begin position="1026"/>
        <end position="1036"/>
    </location>
</feature>
<dbReference type="Pfam" id="PF18884">
    <property type="entry name" value="TSP3_bac"/>
    <property type="match status" value="34"/>
</dbReference>
<feature type="compositionally biased region" description="Acidic residues" evidence="5">
    <location>
        <begin position="1272"/>
        <end position="1285"/>
    </location>
</feature>
<evidence type="ECO:0000259" key="6">
    <source>
        <dbReference type="Pfam" id="PF01345"/>
    </source>
</evidence>
<dbReference type="NCBIfam" id="TIGR04131">
    <property type="entry name" value="Bac_Flav_CTERM"/>
    <property type="match status" value="1"/>
</dbReference>
<dbReference type="PANTHER" id="PTHR37467:SF1">
    <property type="entry name" value="EXPORTED CALCIUM-BINDING GLYCOPROTEIN"/>
    <property type="match status" value="1"/>
</dbReference>
<dbReference type="NCBIfam" id="TIGR01451">
    <property type="entry name" value="B_ant_repeat"/>
    <property type="match status" value="1"/>
</dbReference>
<protein>
    <submittedName>
        <fullName evidence="8">Gliding motility-associated C-terminal domain-containing protein</fullName>
    </submittedName>
</protein>
<comment type="subcellular location">
    <subcellularLocation>
        <location evidence="1">Secreted</location>
    </subcellularLocation>
</comment>
<feature type="region of interest" description="Disordered" evidence="5">
    <location>
        <begin position="1806"/>
        <end position="1919"/>
    </location>
</feature>
<evidence type="ECO:0000256" key="5">
    <source>
        <dbReference type="SAM" id="MobiDB-lite"/>
    </source>
</evidence>
<organism evidence="8 9">
    <name type="scientific">Maribacter litoralis</name>
    <dbReference type="NCBI Taxonomy" id="2059726"/>
    <lineage>
        <taxon>Bacteria</taxon>
        <taxon>Pseudomonadati</taxon>
        <taxon>Bacteroidota</taxon>
        <taxon>Flavobacteriia</taxon>
        <taxon>Flavobacteriales</taxon>
        <taxon>Flavobacteriaceae</taxon>
        <taxon>Maribacter</taxon>
    </lineage>
</organism>
<accession>A0A653V6X8</accession>
<keyword evidence="2" id="KW-0964">Secreted</keyword>
<feature type="compositionally biased region" description="Polar residues" evidence="5">
    <location>
        <begin position="1939"/>
        <end position="1948"/>
    </location>
</feature>
<feature type="compositionally biased region" description="Acidic residues" evidence="5">
    <location>
        <begin position="1952"/>
        <end position="1962"/>
    </location>
</feature>
<evidence type="ECO:0000256" key="2">
    <source>
        <dbReference type="ARBA" id="ARBA00022525"/>
    </source>
</evidence>
<dbReference type="InterPro" id="IPR053180">
    <property type="entry name" value="Ca-binding_acidic-repeat"/>
</dbReference>
<dbReference type="Pfam" id="PF17517">
    <property type="entry name" value="IgGFc_binding"/>
    <property type="match status" value="1"/>
</dbReference>
<keyword evidence="3" id="KW-0732">Signal</keyword>
<evidence type="ECO:0000256" key="3">
    <source>
        <dbReference type="ARBA" id="ARBA00022729"/>
    </source>
</evidence>
<feature type="compositionally biased region" description="Acidic residues" evidence="5">
    <location>
        <begin position="897"/>
        <end position="910"/>
    </location>
</feature>
<feature type="compositionally biased region" description="Acidic residues" evidence="5">
    <location>
        <begin position="1698"/>
        <end position="1709"/>
    </location>
</feature>
<dbReference type="Pfam" id="PF13585">
    <property type="entry name" value="CHU_C"/>
    <property type="match status" value="1"/>
</dbReference>
<feature type="region of interest" description="Disordered" evidence="5">
    <location>
        <begin position="1936"/>
        <end position="1975"/>
    </location>
</feature>
<feature type="compositionally biased region" description="Acidic residues" evidence="5">
    <location>
        <begin position="921"/>
        <end position="930"/>
    </location>
</feature>
<keyword evidence="9" id="KW-1185">Reference proteome</keyword>
<dbReference type="InterPro" id="IPR001434">
    <property type="entry name" value="OmcB-like_DUF11"/>
</dbReference>
<dbReference type="InterPro" id="IPR026341">
    <property type="entry name" value="T9SS_type_B"/>
</dbReference>
<feature type="region of interest" description="Disordered" evidence="5">
    <location>
        <begin position="1197"/>
        <end position="1225"/>
    </location>
</feature>
<dbReference type="InterPro" id="IPR059100">
    <property type="entry name" value="TSP3_bac"/>
</dbReference>
<feature type="compositionally biased region" description="Polar residues" evidence="5">
    <location>
        <begin position="1768"/>
        <end position="1778"/>
    </location>
</feature>
<feature type="compositionally biased region" description="Polar residues" evidence="5">
    <location>
        <begin position="2251"/>
        <end position="2260"/>
    </location>
</feature>
<feature type="compositionally biased region" description="Acidic residues" evidence="5">
    <location>
        <begin position="1641"/>
        <end position="1652"/>
    </location>
</feature>
<feature type="region of interest" description="Disordered" evidence="5">
    <location>
        <begin position="705"/>
        <end position="741"/>
    </location>
</feature>
<feature type="compositionally biased region" description="Polar residues" evidence="5">
    <location>
        <begin position="1834"/>
        <end position="1843"/>
    </location>
</feature>
<feature type="region of interest" description="Disordered" evidence="5">
    <location>
        <begin position="1999"/>
        <end position="2032"/>
    </location>
</feature>
<feature type="compositionally biased region" description="Polar residues" evidence="5">
    <location>
        <begin position="933"/>
        <end position="952"/>
    </location>
</feature>
<feature type="region of interest" description="Disordered" evidence="5">
    <location>
        <begin position="1379"/>
        <end position="1399"/>
    </location>
</feature>
<feature type="compositionally biased region" description="Acidic residues" evidence="5">
    <location>
        <begin position="1086"/>
        <end position="1096"/>
    </location>
</feature>
<feature type="compositionally biased region" description="Low complexity" evidence="5">
    <location>
        <begin position="1256"/>
        <end position="1265"/>
    </location>
</feature>
<feature type="compositionally biased region" description="Acidic residues" evidence="5">
    <location>
        <begin position="1458"/>
        <end position="1470"/>
    </location>
</feature>
<feature type="compositionally biased region" description="Acidic residues" evidence="5">
    <location>
        <begin position="2684"/>
        <end position="2696"/>
    </location>
</feature>
<keyword evidence="4" id="KW-0106">Calcium</keyword>
<feature type="region of interest" description="Disordered" evidence="5">
    <location>
        <begin position="2439"/>
        <end position="2468"/>
    </location>
</feature>
<feature type="region of interest" description="Disordered" evidence="5">
    <location>
        <begin position="1440"/>
        <end position="1470"/>
    </location>
</feature>
<dbReference type="Proteomes" id="UP000430202">
    <property type="component" value="Unassembled WGS sequence"/>
</dbReference>
<proteinExistence type="predicted"/>
<feature type="region of interest" description="Disordered" evidence="5">
    <location>
        <begin position="2504"/>
        <end position="2523"/>
    </location>
</feature>
<name>A0A653V6X8_9FLAO</name>
<dbReference type="InterPro" id="IPR028974">
    <property type="entry name" value="TSP_type-3_rpt"/>
</dbReference>
<evidence type="ECO:0000256" key="1">
    <source>
        <dbReference type="ARBA" id="ARBA00004613"/>
    </source>
</evidence>
<dbReference type="InterPro" id="IPR047589">
    <property type="entry name" value="DUF11_rpt"/>
</dbReference>
<feature type="region of interest" description="Disordered" evidence="5">
    <location>
        <begin position="879"/>
        <end position="996"/>
    </location>
</feature>
<feature type="compositionally biased region" description="Polar residues" evidence="5">
    <location>
        <begin position="2440"/>
        <end position="2450"/>
    </location>
</feature>
<dbReference type="Gene3D" id="2.60.40.1170">
    <property type="entry name" value="Mu homology domain, subdomain B"/>
    <property type="match status" value="1"/>
</dbReference>
<evidence type="ECO:0000256" key="4">
    <source>
        <dbReference type="ARBA" id="ARBA00022837"/>
    </source>
</evidence>
<gene>
    <name evidence="8" type="ORF">MARI151_50257</name>
</gene>
<feature type="compositionally biased region" description="Acidic residues" evidence="5">
    <location>
        <begin position="1334"/>
        <end position="1344"/>
    </location>
</feature>
<feature type="compositionally biased region" description="Polar residues" evidence="5">
    <location>
        <begin position="1071"/>
        <end position="1085"/>
    </location>
</feature>
<reference evidence="8 9" key="1">
    <citation type="submission" date="2019-10" db="EMBL/GenBank/DDBJ databases">
        <authorList>
            <person name="Karimi E."/>
        </authorList>
    </citation>
    <scope>NUCLEOTIDE SEQUENCE [LARGE SCALE GENOMIC DNA]</scope>
    <source>
        <strain evidence="8">Maribacter sp. 151</strain>
    </source>
</reference>
<feature type="compositionally biased region" description="Low complexity" evidence="5">
    <location>
        <begin position="1818"/>
        <end position="1827"/>
    </location>
</feature>
<feature type="domain" description="IgGFc-binding protein N-terminal" evidence="7">
    <location>
        <begin position="133"/>
        <end position="459"/>
    </location>
</feature>
<feature type="compositionally biased region" description="Polar residues" evidence="5">
    <location>
        <begin position="1446"/>
        <end position="1455"/>
    </location>
</feature>
<feature type="region of interest" description="Disordered" evidence="5">
    <location>
        <begin position="1071"/>
        <end position="1096"/>
    </location>
</feature>
<dbReference type="Pfam" id="PF01345">
    <property type="entry name" value="DUF11"/>
    <property type="match status" value="1"/>
</dbReference>
<dbReference type="PANTHER" id="PTHR37467">
    <property type="entry name" value="EXPORTED CALCIUM-BINDING GLYCOPROTEIN-RELATED"/>
    <property type="match status" value="1"/>
</dbReference>
<evidence type="ECO:0000313" key="9">
    <source>
        <dbReference type="Proteomes" id="UP000430202"/>
    </source>
</evidence>
<dbReference type="GO" id="GO:0005509">
    <property type="term" value="F:calcium ion binding"/>
    <property type="evidence" value="ECO:0007669"/>
    <property type="project" value="InterPro"/>
</dbReference>
<feature type="compositionally biased region" description="Acidic residues" evidence="5">
    <location>
        <begin position="1890"/>
        <end position="1905"/>
    </location>
</feature>
<feature type="region of interest" description="Disordered" evidence="5">
    <location>
        <begin position="2251"/>
        <end position="2276"/>
    </location>
</feature>
<feature type="region of interest" description="Disordered" evidence="5">
    <location>
        <begin position="1749"/>
        <end position="1784"/>
    </location>
</feature>
<feature type="region of interest" description="Disordered" evidence="5">
    <location>
        <begin position="2574"/>
        <end position="2655"/>
    </location>
</feature>
<feature type="compositionally biased region" description="Acidic residues" evidence="5">
    <location>
        <begin position="2614"/>
        <end position="2625"/>
    </location>
</feature>
<feature type="domain" description="DUF11" evidence="6">
    <location>
        <begin position="551"/>
        <end position="662"/>
    </location>
</feature>
<sequence length="2833" mass="293201">MKVLTFKKCFLSLVLIFFATLGTYAQLSDLHYLPPLTQTGNHMRDQAVYISTPNETAFSVEIYIGVSATPVTTVSVSNTSPFTYTLGSNDNGITMMPDASVGVKLTTAGLRLIAPGGEKFYVNYRGRNNAQGASLTSKGRIGLGTHFKWGGVPFLHNRTIYNATLGIMATEDDTDIIISDYDPDTKFRLGNDSDGFIDNPDNTITISLDKGESFVLENVGHNQGTAGDTDANRYGWLGADITATRDIAISNGNVLVGVVSGSNLQDAGLDQPVPIDVIGREYVFIRGGGNDALEFPIIIGTVNGTDIFVNGATTPIATINNGEFFVIPGSNYSGSTAGSNLTVTTSNNVYAYQSLAGSTSAATNGLNFVAPVNCLLPNTLSNIANIEDLAGVDINGGLTILASTTTLDSNIIVTDGSGTVALPAAQEATGLPWKSFYLPGLTGNVSVESSGPIAVGVVGLSGALGIGGYFSGFDTVPVVDYTISGDGCVGSEINLINTFDTYQWYKDGQLIVGANLASYTPTDIGDYYVKVSSGGCFYDSNVINIYYCNPDIALSKTADKSTYSEEESVTFTITVESLGVYDVTNVVVTDVLPTGLTLSSATPSTGTFTEPNWNIGTMTGGEKQTLTLVAIPDPIAAPTKEITVTNTISNTQDQVDFNETADDLEETITIENNDDDGDGDLDVTDPDPNDACVYSTNQVTANADASWNSTDCDGDGEDNGTEVANGTDPADPCSVTSATTPASTDENYAIWAAADCDNDGNINDTDPNPFTPTASDDFTTADVGVAKTFNVLNNDDFLVGSTITDLGTGSASGIIAINQATGEITYTALVSENPSTVTIDYQVCNGTVCAIATYYIEIPACADADGDNVCDVEEDAATINDPCEPSGDPYWQPQGDNDCDGDGLTNDEEAAAGTDPNNADSDGDGIDDGTEINVDNTDPINDCDSNGGTPLASSDCDHDGLTEAEEATAGADPTNADSDGDGVLDGTEANIDGTDPLDLCSFESSSVTETPSAAWNSADCDGDGVDNQTESANGNDVFNPCDPAETAGYTSYDASNAIWAAADCDGDGVTNATEDTNGTDPYNTDTDGDGVPDNTDADPLDPCTPVQAAGYTGYDATNAIWAAADCDGDGVTNGTEITNGTDPYSIDTDGDGVADNTDSDPLDPCSPVQLAGYTGYDATNTTWSVADCDGDGINNGDEAINGTDPYNTDTDGDGVPDNTDTDPLNPCSPVQAAGYTGYDASNAIWAAADCDSDGVTNGTENTNGTDPYNNDTDGDGVPDNTDSDPSDPCSPTQATGYTGYDASNIIWSAADCDGDGIANGTEDTNGTDPYNNDTDGDGVPDDIDTNPFDPCDPSQTPGYTGYDATNTTWQAADCDGDSITNGDEVTNGTDPYDTDTDGDGVPDNIDTDALDPCSPTQSPLYTGYDPTNAIWTAADCDGDGVDNGTEDANGTDPYNTDTDGDGVPDDTDADPLDPCDPAQAPGYSGYDATNAIWQAADCDGDGNINDTDPNPFAPTAIDDFTTADVGIPKTFNVLNNDDFLVGSTIANLGTGTAAGTISVDQTTGEITYTALPTESPNTVTINYQVCNGGICDTAVLSIDIPACVDTDGDNICDSLEPAGSENDPCEPTGDPNWQPQGTNDCDGDGLTNDEEAAAGTDPANADSDGDGVNDGTEINTDLTDPLDDCDSLSGTPLGTSDCDNDGLTNDEETIAGTDPNNPDSDGDGVLDGNEVKVDYTDPSDRCDFVLSSATETPSTSWNDEDCDGDGVDNQTEVSNNTGIFDPCDPAQVPSYTGYDATNAIWAAADCDGDGVTNGTEHTNNTDPYNTDTDGDGISDNTDTSATDPCTPIQEAGYTGYDATNTTWSVADCDGDGESNAAEDASGSDPYSTDTDGDGVPDGTDSDPLDPCDPAQSPGYTGYDATNATWAAADCDGDGIANGTEDTNGTDPYNNDTDGDGVPDDIDNNPFDPCDPSQVAGYTGYDASNAIWAAADCDGDGVTNGVEDANGTDPYNTDTDGDGVPDNADPNGTDPCDPVQAPGYIGYDATNALWMAADCDGDGITNGQEFTNGTDPYNTDTDGDGVPDDMDTDALNPCDPVQAPGYTGYDASNTIWAVADCDGDGVTNGTEDANGTDPYSNDTDGDGILDGQEVTDATDPIDPCDPSQDAGYMGYDATNALWMAADCDGDGITNGTEFTNGTDPYNTDTDGDGVPDDMDTDALNPCDPVQAPGYIGYDATNALWMAADCDGDGITNGQEFTNGTDPYNEDSDGDGVPDNTDSDALNPCNPAQVPGYTGYDATNAIWAAADCDGDSIPNGTEVTNGTDPYNNDTDGDGVLDDVEVVNGSDLMDPCDPSQDAGYTGYDATNALWMEADCDGDGITNGQEFTNGTDPYNTDTDGDGVPDDMDTDALNPCDPVQAPGYIGYDATNALWMEADCDGDGITNGQEFTNGTDPYNEDSDGDGVPDNTDSDALNPCDPAQMPGYTGYNVTNTIWMTADCDGDGIANGDEVTNGTDPYNGDTDGDGVADDTDVNALNPCDPNQVVGYIGYDATNTIWMMADCDGDGIDNGTELINGTDPYNVDTDGDGISDSQEIADGTDPLNDCDSIGGEPLGISDCDNDGLTTDEEASLGTDPNNSDSDGDGVLDGQEVLDNTDPLDDCDHIGGKALPASDCDGDGLTTAEEDALGTDADNADSDGDNIPDGQEVTDGTDPLNPCDSIGGVPSLEAGCNAEVVDTGIAVANEVLTPDNDGVNDFFRIENIESFPNNTVQIYNRWGIVVYEMSGYDNSTNVFTGTSDGRATISTDSELPVGVYFYVIKFNNNGDNLSKSGYLYINR</sequence>
<evidence type="ECO:0000259" key="7">
    <source>
        <dbReference type="Pfam" id="PF17517"/>
    </source>
</evidence>
<dbReference type="PROSITE" id="PS00018">
    <property type="entry name" value="EF_HAND_1"/>
    <property type="match status" value="4"/>
</dbReference>